<gene>
    <name evidence="7" type="ordered locus">VIBHAR_00347</name>
</gene>
<name>A7MXS6_VIBC1</name>
<dbReference type="KEGG" id="vha:VIBHAR_00347"/>
<keyword evidence="2" id="KW-1003">Cell membrane</keyword>
<evidence type="ECO:0000256" key="6">
    <source>
        <dbReference type="SAM" id="Phobius"/>
    </source>
</evidence>
<evidence type="ECO:0000256" key="2">
    <source>
        <dbReference type="ARBA" id="ARBA00022475"/>
    </source>
</evidence>
<feature type="transmembrane region" description="Helical" evidence="6">
    <location>
        <begin position="205"/>
        <end position="226"/>
    </location>
</feature>
<accession>A7MXS6</accession>
<reference evidence="7 8" key="1">
    <citation type="submission" date="2007-08" db="EMBL/GenBank/DDBJ databases">
        <authorList>
            <consortium name="The Vibrio harveyi Genome Sequencing Project"/>
            <person name="Bassler B."/>
            <person name="Clifton S.W."/>
            <person name="Fulton L."/>
            <person name="Delehaunty K."/>
            <person name="Fronick C."/>
            <person name="Harrison M."/>
            <person name="Markivic C."/>
            <person name="Fulton R."/>
            <person name="Tin-Wollam A.-M."/>
            <person name="Shah N."/>
            <person name="Pepin K."/>
            <person name="Nash W."/>
            <person name="Thiruvilangam P."/>
            <person name="Bhonagiri V."/>
            <person name="Waters C."/>
            <person name="Tu K.C."/>
            <person name="Irgon J."/>
            <person name="Wilson R.K."/>
        </authorList>
    </citation>
    <scope>NUCLEOTIDE SEQUENCE [LARGE SCALE GENOMIC DNA]</scope>
    <source>
        <strain evidence="8">ATCC BAA-1116 / BB120</strain>
    </source>
</reference>
<evidence type="ECO:0008006" key="9">
    <source>
        <dbReference type="Google" id="ProtNLM"/>
    </source>
</evidence>
<evidence type="ECO:0000256" key="1">
    <source>
        <dbReference type="ARBA" id="ARBA00004651"/>
    </source>
</evidence>
<proteinExistence type="predicted"/>
<dbReference type="AlphaFoldDB" id="A7MXS6"/>
<dbReference type="PATRIC" id="fig|338187.25.peg.2233"/>
<sequence length="234" mass="25379">MLDTTIATWLYLRCVMNESTILLTLASIHFIALMSPGPDFALVVQNATRHGRQTGLYIALGLSAGILLHSLFSLTGVSYIVHQHPVLYSVVQLLGGSYLLYLGIGALRAVISMIKNPKADQPKKQNNLVISNKRQAFAKGFATNILNPKALVFFISLMSSLVPAGMSVTGKGMALVILFGLSLLWFSSLAWMLSTQRLQRKLQQAGIYIDGLCGVVFTLVGGSILYQTISTFIG</sequence>
<dbReference type="Proteomes" id="UP000008152">
    <property type="component" value="Chromosome I"/>
</dbReference>
<keyword evidence="5 6" id="KW-0472">Membrane</keyword>
<keyword evidence="4 6" id="KW-1133">Transmembrane helix</keyword>
<organism evidence="7 8">
    <name type="scientific">Vibrio campbellii (strain ATCC BAA-1116)</name>
    <dbReference type="NCBI Taxonomy" id="2902295"/>
    <lineage>
        <taxon>Bacteria</taxon>
        <taxon>Pseudomonadati</taxon>
        <taxon>Pseudomonadota</taxon>
        <taxon>Gammaproteobacteria</taxon>
        <taxon>Vibrionales</taxon>
        <taxon>Vibrionaceae</taxon>
        <taxon>Vibrio</taxon>
    </lineage>
</organism>
<feature type="transmembrane region" description="Helical" evidence="6">
    <location>
        <begin position="56"/>
        <end position="81"/>
    </location>
</feature>
<evidence type="ECO:0000256" key="4">
    <source>
        <dbReference type="ARBA" id="ARBA00022989"/>
    </source>
</evidence>
<feature type="transmembrane region" description="Helical" evidence="6">
    <location>
        <begin position="87"/>
        <end position="111"/>
    </location>
</feature>
<dbReference type="PANTHER" id="PTHR30086:SF17">
    <property type="entry name" value="LYSE FAMILY TRANSLOCATOR"/>
    <property type="match status" value="1"/>
</dbReference>
<dbReference type="GO" id="GO:0015171">
    <property type="term" value="F:amino acid transmembrane transporter activity"/>
    <property type="evidence" value="ECO:0007669"/>
    <property type="project" value="TreeGrafter"/>
</dbReference>
<evidence type="ECO:0000256" key="5">
    <source>
        <dbReference type="ARBA" id="ARBA00023136"/>
    </source>
</evidence>
<comment type="subcellular location">
    <subcellularLocation>
        <location evidence="1">Cell membrane</location>
        <topology evidence="1">Multi-pass membrane protein</topology>
    </subcellularLocation>
</comment>
<dbReference type="GO" id="GO:0005886">
    <property type="term" value="C:plasma membrane"/>
    <property type="evidence" value="ECO:0007669"/>
    <property type="project" value="UniProtKB-SubCell"/>
</dbReference>
<dbReference type="InterPro" id="IPR001123">
    <property type="entry name" value="LeuE-type"/>
</dbReference>
<dbReference type="EMBL" id="CP000789">
    <property type="protein sequence ID" value="ABU69369.1"/>
    <property type="molecule type" value="Genomic_DNA"/>
</dbReference>
<dbReference type="PANTHER" id="PTHR30086">
    <property type="entry name" value="ARGININE EXPORTER PROTEIN ARGO"/>
    <property type="match status" value="1"/>
</dbReference>
<keyword evidence="3 6" id="KW-0812">Transmembrane</keyword>
<dbReference type="PIRSF" id="PIRSF006324">
    <property type="entry name" value="LeuE"/>
    <property type="match status" value="1"/>
</dbReference>
<protein>
    <recommendedName>
        <fullName evidence="9">LysE family translocator</fullName>
    </recommendedName>
</protein>
<feature type="transmembrane region" description="Helical" evidence="6">
    <location>
        <begin position="174"/>
        <end position="193"/>
    </location>
</feature>
<evidence type="ECO:0000313" key="8">
    <source>
        <dbReference type="Proteomes" id="UP000008152"/>
    </source>
</evidence>
<evidence type="ECO:0000313" key="7">
    <source>
        <dbReference type="EMBL" id="ABU69369.1"/>
    </source>
</evidence>
<feature type="transmembrane region" description="Helical" evidence="6">
    <location>
        <begin position="20"/>
        <end position="44"/>
    </location>
</feature>
<feature type="transmembrane region" description="Helical" evidence="6">
    <location>
        <begin position="150"/>
        <end position="168"/>
    </location>
</feature>
<dbReference type="Pfam" id="PF01810">
    <property type="entry name" value="LysE"/>
    <property type="match status" value="1"/>
</dbReference>
<evidence type="ECO:0000256" key="3">
    <source>
        <dbReference type="ARBA" id="ARBA00022692"/>
    </source>
</evidence>